<evidence type="ECO:0000256" key="5">
    <source>
        <dbReference type="ARBA" id="ARBA00022777"/>
    </source>
</evidence>
<dbReference type="Proteomes" id="UP001521150">
    <property type="component" value="Unassembled WGS sequence"/>
</dbReference>
<dbReference type="SUPFAM" id="SSF56112">
    <property type="entry name" value="Protein kinase-like (PK-like)"/>
    <property type="match status" value="1"/>
</dbReference>
<dbReference type="PROSITE" id="PS50011">
    <property type="entry name" value="PROTEIN_KINASE_DOM"/>
    <property type="match status" value="1"/>
</dbReference>
<organism evidence="10 11">
    <name type="scientific">Kibdelosporangium philippinense</name>
    <dbReference type="NCBI Taxonomy" id="211113"/>
    <lineage>
        <taxon>Bacteria</taxon>
        <taxon>Bacillati</taxon>
        <taxon>Actinomycetota</taxon>
        <taxon>Actinomycetes</taxon>
        <taxon>Pseudonocardiales</taxon>
        <taxon>Pseudonocardiaceae</taxon>
        <taxon>Kibdelosporangium</taxon>
    </lineage>
</organism>
<dbReference type="EC" id="2.7.11.1" evidence="1"/>
<sequence>MTVIISVRDGGSTRAHRFTEPGTCVIGRADECAITIADNRVSRRHCQLEIAPPRVSIVDLVSRNGTFVNGQRVDTERELVDGDEIRFGGVSDIALRIAVESVPSPFPGYEVLHELGRGAQGTVHLARHDSGELVALKVMTAHASVDENARFGFQREYDSIRALRHPNIVEFHGNAVEGNDFWFAVEYCPDGDLDSLVARRGPLPVEEALSITMQILDGLSYAHAAPVPIPGGVANGLVHRDVKPHNVLLTGSTVKLADFGLAKAFEHAGLSGYTRTGAFGGSIPFVPRTQLVGYRDAKPEVDVWAAAACLYWMLTGATPRDFPPDADPVLVALRTPVVPVRERLSSLDCRLARVIDEALVDWPVHSITSAEELARALA</sequence>
<keyword evidence="3" id="KW-0808">Transferase</keyword>
<evidence type="ECO:0000256" key="3">
    <source>
        <dbReference type="ARBA" id="ARBA00022679"/>
    </source>
</evidence>
<dbReference type="InterPro" id="IPR000253">
    <property type="entry name" value="FHA_dom"/>
</dbReference>
<keyword evidence="2" id="KW-0597">Phosphoprotein</keyword>
<dbReference type="SMART" id="SM00240">
    <property type="entry name" value="FHA"/>
    <property type="match status" value="1"/>
</dbReference>
<proteinExistence type="predicted"/>
<dbReference type="PANTHER" id="PTHR43671:SF13">
    <property type="entry name" value="SERINE_THREONINE-PROTEIN KINASE NEK2"/>
    <property type="match status" value="1"/>
</dbReference>
<evidence type="ECO:0000313" key="11">
    <source>
        <dbReference type="Proteomes" id="UP001521150"/>
    </source>
</evidence>
<dbReference type="InterPro" id="IPR008271">
    <property type="entry name" value="Ser/Thr_kinase_AS"/>
</dbReference>
<dbReference type="CDD" id="cd00060">
    <property type="entry name" value="FHA"/>
    <property type="match status" value="1"/>
</dbReference>
<keyword evidence="5 10" id="KW-0418">Kinase</keyword>
<dbReference type="SMART" id="SM00220">
    <property type="entry name" value="S_TKc"/>
    <property type="match status" value="1"/>
</dbReference>
<evidence type="ECO:0000256" key="2">
    <source>
        <dbReference type="ARBA" id="ARBA00022553"/>
    </source>
</evidence>
<dbReference type="Gene3D" id="1.10.510.10">
    <property type="entry name" value="Transferase(Phosphotransferase) domain 1"/>
    <property type="match status" value="1"/>
</dbReference>
<accession>A0ABS8ZAQ0</accession>
<reference evidence="10 11" key="1">
    <citation type="submission" date="2021-12" db="EMBL/GenBank/DDBJ databases">
        <title>Genome sequence of Kibdelosporangium philippinense ATCC 49844.</title>
        <authorList>
            <person name="Fedorov E.A."/>
            <person name="Omeragic M."/>
            <person name="Shalygina K.F."/>
            <person name="Maclea K.S."/>
        </authorList>
    </citation>
    <scope>NUCLEOTIDE SEQUENCE [LARGE SCALE GENOMIC DNA]</scope>
    <source>
        <strain evidence="10 11">ATCC 49844</strain>
    </source>
</reference>
<keyword evidence="7" id="KW-0694">RNA-binding</keyword>
<dbReference type="InterPro" id="IPR000719">
    <property type="entry name" value="Prot_kinase_dom"/>
</dbReference>
<dbReference type="PANTHER" id="PTHR43671">
    <property type="entry name" value="SERINE/THREONINE-PROTEIN KINASE NEK"/>
    <property type="match status" value="1"/>
</dbReference>
<dbReference type="PROSITE" id="PS50889">
    <property type="entry name" value="S4"/>
    <property type="match status" value="1"/>
</dbReference>
<evidence type="ECO:0000256" key="1">
    <source>
        <dbReference type="ARBA" id="ARBA00012513"/>
    </source>
</evidence>
<evidence type="ECO:0000259" key="8">
    <source>
        <dbReference type="PROSITE" id="PS50006"/>
    </source>
</evidence>
<dbReference type="InterPro" id="IPR011009">
    <property type="entry name" value="Kinase-like_dom_sf"/>
</dbReference>
<dbReference type="PROSITE" id="PS50006">
    <property type="entry name" value="FHA_DOMAIN"/>
    <property type="match status" value="1"/>
</dbReference>
<dbReference type="RefSeq" id="WP_233725323.1">
    <property type="nucleotide sequence ID" value="NZ_JAJVCN010000001.1"/>
</dbReference>
<name>A0ABS8ZAQ0_9PSEU</name>
<keyword evidence="11" id="KW-1185">Reference proteome</keyword>
<feature type="domain" description="FHA" evidence="8">
    <location>
        <begin position="24"/>
        <end position="73"/>
    </location>
</feature>
<dbReference type="InterPro" id="IPR008984">
    <property type="entry name" value="SMAD_FHA_dom_sf"/>
</dbReference>
<dbReference type="InterPro" id="IPR050660">
    <property type="entry name" value="NEK_Ser/Thr_kinase"/>
</dbReference>
<evidence type="ECO:0000259" key="9">
    <source>
        <dbReference type="PROSITE" id="PS50011"/>
    </source>
</evidence>
<dbReference type="EMBL" id="JAJVCN010000001">
    <property type="protein sequence ID" value="MCE7003761.1"/>
    <property type="molecule type" value="Genomic_DNA"/>
</dbReference>
<evidence type="ECO:0000256" key="7">
    <source>
        <dbReference type="PROSITE-ProRule" id="PRU00182"/>
    </source>
</evidence>
<gene>
    <name evidence="10" type="ORF">LWC34_13125</name>
</gene>
<feature type="domain" description="Protein kinase" evidence="9">
    <location>
        <begin position="109"/>
        <end position="378"/>
    </location>
</feature>
<dbReference type="PROSITE" id="PS00108">
    <property type="entry name" value="PROTEIN_KINASE_ST"/>
    <property type="match status" value="1"/>
</dbReference>
<dbReference type="GO" id="GO:0016301">
    <property type="term" value="F:kinase activity"/>
    <property type="evidence" value="ECO:0007669"/>
    <property type="project" value="UniProtKB-KW"/>
</dbReference>
<dbReference type="Gene3D" id="2.60.200.20">
    <property type="match status" value="1"/>
</dbReference>
<protein>
    <recommendedName>
        <fullName evidence="1">non-specific serine/threonine protein kinase</fullName>
        <ecNumber evidence="1">2.7.11.1</ecNumber>
    </recommendedName>
</protein>
<evidence type="ECO:0000256" key="4">
    <source>
        <dbReference type="ARBA" id="ARBA00022741"/>
    </source>
</evidence>
<evidence type="ECO:0000256" key="6">
    <source>
        <dbReference type="ARBA" id="ARBA00022840"/>
    </source>
</evidence>
<keyword evidence="4" id="KW-0547">Nucleotide-binding</keyword>
<evidence type="ECO:0000313" key="10">
    <source>
        <dbReference type="EMBL" id="MCE7003761.1"/>
    </source>
</evidence>
<dbReference type="Pfam" id="PF00498">
    <property type="entry name" value="FHA"/>
    <property type="match status" value="1"/>
</dbReference>
<dbReference type="SUPFAM" id="SSF49879">
    <property type="entry name" value="SMAD/FHA domain"/>
    <property type="match status" value="1"/>
</dbReference>
<keyword evidence="6" id="KW-0067">ATP-binding</keyword>
<dbReference type="CDD" id="cd14014">
    <property type="entry name" value="STKc_PknB_like"/>
    <property type="match status" value="1"/>
</dbReference>
<dbReference type="Pfam" id="PF00069">
    <property type="entry name" value="Pkinase"/>
    <property type="match status" value="1"/>
</dbReference>
<comment type="caution">
    <text evidence="10">The sequence shown here is derived from an EMBL/GenBank/DDBJ whole genome shotgun (WGS) entry which is preliminary data.</text>
</comment>